<dbReference type="PANTHER" id="PTHR43652:SF1">
    <property type="entry name" value="RESPONSE REGULATOR"/>
    <property type="match status" value="1"/>
</dbReference>
<evidence type="ECO:0000256" key="7">
    <source>
        <dbReference type="SAM" id="Phobius"/>
    </source>
</evidence>
<evidence type="ECO:0000313" key="10">
    <source>
        <dbReference type="Proteomes" id="UP001320876"/>
    </source>
</evidence>
<feature type="transmembrane region" description="Helical" evidence="7">
    <location>
        <begin position="29"/>
        <end position="50"/>
    </location>
</feature>
<dbReference type="InterPro" id="IPR036721">
    <property type="entry name" value="RCK_C_sf"/>
</dbReference>
<keyword evidence="5 7" id="KW-1133">Transmembrane helix</keyword>
<evidence type="ECO:0000256" key="5">
    <source>
        <dbReference type="ARBA" id="ARBA00022989"/>
    </source>
</evidence>
<evidence type="ECO:0000256" key="3">
    <source>
        <dbReference type="ARBA" id="ARBA00022692"/>
    </source>
</evidence>
<keyword evidence="2" id="KW-0813">Transport</keyword>
<dbReference type="PROSITE" id="PS01271">
    <property type="entry name" value="NA_SULFATE"/>
    <property type="match status" value="1"/>
</dbReference>
<dbReference type="Proteomes" id="UP001320876">
    <property type="component" value="Unassembled WGS sequence"/>
</dbReference>
<comment type="caution">
    <text evidence="9">The sequence shown here is derived from an EMBL/GenBank/DDBJ whole genome shotgun (WGS) entry which is preliminary data.</text>
</comment>
<evidence type="ECO:0000256" key="1">
    <source>
        <dbReference type="ARBA" id="ARBA00004141"/>
    </source>
</evidence>
<dbReference type="Pfam" id="PF02080">
    <property type="entry name" value="TrkA_C"/>
    <property type="match status" value="2"/>
</dbReference>
<dbReference type="InterPro" id="IPR006037">
    <property type="entry name" value="RCK_C"/>
</dbReference>
<organism evidence="9 10">
    <name type="scientific">Luteolibacter arcticus</name>
    <dbReference type="NCBI Taxonomy" id="1581411"/>
    <lineage>
        <taxon>Bacteria</taxon>
        <taxon>Pseudomonadati</taxon>
        <taxon>Verrucomicrobiota</taxon>
        <taxon>Verrucomicrobiia</taxon>
        <taxon>Verrucomicrobiales</taxon>
        <taxon>Verrucomicrobiaceae</taxon>
        <taxon>Luteolibacter</taxon>
    </lineage>
</organism>
<keyword evidence="10" id="KW-1185">Reference proteome</keyword>
<feature type="transmembrane region" description="Helical" evidence="7">
    <location>
        <begin position="470"/>
        <end position="488"/>
    </location>
</feature>
<protein>
    <submittedName>
        <fullName evidence="9">SLC13 family permease</fullName>
    </submittedName>
</protein>
<sequence length="611" mass="65625">MNPQLALVLGLLGLCVVMFVTNRPRMDVVALLAMVVLPLAGIVTVPEALAGFADPNVILIAALFVVGEGLVRTGVANQIGDFLLSRSGGSETRLLVLLMLSAAGLGSVMSSTGVVAIFIPVVLLVAARRKLSPGRLMMPLAYAGLISGMLTLVGTAPNLVVDSALRHAGHKGFGFFSFTPFGVVILAAGVGYLLLARRWLNRRDNDGGTEKRRRQMIDFVRDYRLEAREYRLRIGADSPLVGKTLESIGIRRSDAANVVAIERPKSGHQNELLEPRAGLALQADDVLLIDVAQPPDEERLQLLAEMRLEPLPLRGRYFTDRSRDIGMAEVLLPPDSDLVGRTIVEATFRTRFRLNVIGLRRGREAVGGLISEEKLRSGDTLLVIGRWKHIRNLQKRTHDFVVLTLPAEIDEAAPAASKAPWALACLAVMVVLMVTGWVPNVIAALLACLLLGATRCLTLDAAYRSIQWPSLILIVGMMPFSAALQKTGGVDLAVHGLLRVFGESEPRLLLAAVFALTSLIGLFVSNTATAVLMAPIALSAAQALGVSPHPFAMTVALAASAAFMTPVSSPVNTLVMVPGKYRFGDFVRIGVPFTIVVMIITVLLVPWLLPL</sequence>
<keyword evidence="3 7" id="KW-0812">Transmembrane</keyword>
<evidence type="ECO:0000259" key="8">
    <source>
        <dbReference type="PROSITE" id="PS51202"/>
    </source>
</evidence>
<dbReference type="RefSeq" id="WP_264487556.1">
    <property type="nucleotide sequence ID" value="NZ_JAPDDT010000004.1"/>
</dbReference>
<reference evidence="9 10" key="1">
    <citation type="submission" date="2022-10" db="EMBL/GenBank/DDBJ databases">
        <title>Luteolibacter arcticus strain CCTCC AB 2014275, whole genome shotgun sequencing project.</title>
        <authorList>
            <person name="Zhao G."/>
            <person name="Shen L."/>
        </authorList>
    </citation>
    <scope>NUCLEOTIDE SEQUENCE [LARGE SCALE GENOMIC DNA]</scope>
    <source>
        <strain evidence="9 10">CCTCC AB 2014275</strain>
    </source>
</reference>
<dbReference type="InterPro" id="IPR051679">
    <property type="entry name" value="DASS-Related_Transporters"/>
</dbReference>
<feature type="transmembrane region" description="Helical" evidence="7">
    <location>
        <begin position="508"/>
        <end position="538"/>
    </location>
</feature>
<dbReference type="PANTHER" id="PTHR43652">
    <property type="entry name" value="BASIC AMINO ACID ANTIPORTER YFCC-RELATED"/>
    <property type="match status" value="1"/>
</dbReference>
<evidence type="ECO:0000313" key="9">
    <source>
        <dbReference type="EMBL" id="MCW1923451.1"/>
    </source>
</evidence>
<feature type="transmembrane region" description="Helical" evidence="7">
    <location>
        <begin position="95"/>
        <end position="127"/>
    </location>
</feature>
<dbReference type="EMBL" id="JAPDDT010000004">
    <property type="protein sequence ID" value="MCW1923451.1"/>
    <property type="molecule type" value="Genomic_DNA"/>
</dbReference>
<evidence type="ECO:0000256" key="4">
    <source>
        <dbReference type="ARBA" id="ARBA00022737"/>
    </source>
</evidence>
<comment type="subcellular location">
    <subcellularLocation>
        <location evidence="1">Membrane</location>
        <topology evidence="1">Multi-pass membrane protein</topology>
    </subcellularLocation>
</comment>
<feature type="transmembrane region" description="Helical" evidence="7">
    <location>
        <begin position="550"/>
        <end position="569"/>
    </location>
</feature>
<feature type="transmembrane region" description="Helical" evidence="7">
    <location>
        <begin position="139"/>
        <end position="161"/>
    </location>
</feature>
<feature type="transmembrane region" description="Helical" evidence="7">
    <location>
        <begin position="589"/>
        <end position="609"/>
    </location>
</feature>
<keyword evidence="4" id="KW-0677">Repeat</keyword>
<feature type="transmembrane region" description="Helical" evidence="7">
    <location>
        <begin position="173"/>
        <end position="195"/>
    </location>
</feature>
<dbReference type="PROSITE" id="PS51202">
    <property type="entry name" value="RCK_C"/>
    <property type="match status" value="2"/>
</dbReference>
<dbReference type="SUPFAM" id="SSF116726">
    <property type="entry name" value="TrkA C-terminal domain-like"/>
    <property type="match status" value="2"/>
</dbReference>
<feature type="domain" description="RCK C-terminal" evidence="8">
    <location>
        <begin position="214"/>
        <end position="306"/>
    </location>
</feature>
<dbReference type="InterPro" id="IPR031312">
    <property type="entry name" value="Na/sul_symport_CS"/>
</dbReference>
<name>A0ABT3GIZ3_9BACT</name>
<dbReference type="Gene3D" id="3.30.70.1450">
    <property type="entry name" value="Regulator of K+ conductance, C-terminal domain"/>
    <property type="match status" value="2"/>
</dbReference>
<dbReference type="Pfam" id="PF03600">
    <property type="entry name" value="CitMHS"/>
    <property type="match status" value="1"/>
</dbReference>
<evidence type="ECO:0000256" key="2">
    <source>
        <dbReference type="ARBA" id="ARBA00022448"/>
    </source>
</evidence>
<evidence type="ECO:0000256" key="6">
    <source>
        <dbReference type="ARBA" id="ARBA00023136"/>
    </source>
</evidence>
<accession>A0ABT3GIZ3</accession>
<gene>
    <name evidence="9" type="ORF">OKA05_12880</name>
</gene>
<proteinExistence type="predicted"/>
<feature type="domain" description="RCK C-terminal" evidence="8">
    <location>
        <begin position="315"/>
        <end position="399"/>
    </location>
</feature>
<keyword evidence="6 7" id="KW-0472">Membrane</keyword>
<dbReference type="InterPro" id="IPR004680">
    <property type="entry name" value="Cit_transptr-like_dom"/>
</dbReference>